<evidence type="ECO:0000313" key="5">
    <source>
        <dbReference type="Proteomes" id="UP000400981"/>
    </source>
</evidence>
<keyword evidence="2" id="KW-0560">Oxidoreductase</keyword>
<dbReference type="FunFam" id="3.40.50.720:FF:000173">
    <property type="entry name" value="3-oxoacyl-[acyl-carrier protein] reductase"/>
    <property type="match status" value="1"/>
</dbReference>
<dbReference type="PANTHER" id="PTHR42879:SF2">
    <property type="entry name" value="3-OXOACYL-[ACYL-CARRIER-PROTEIN] REDUCTASE FABG"/>
    <property type="match status" value="1"/>
</dbReference>
<evidence type="ECO:0000259" key="3">
    <source>
        <dbReference type="SMART" id="SM00822"/>
    </source>
</evidence>
<gene>
    <name evidence="4" type="ORF">PEP31012_03965</name>
</gene>
<dbReference type="SMART" id="SM00822">
    <property type="entry name" value="PKS_KR"/>
    <property type="match status" value="1"/>
</dbReference>
<proteinExistence type="inferred from homology"/>
<dbReference type="GO" id="GO:0016491">
    <property type="term" value="F:oxidoreductase activity"/>
    <property type="evidence" value="ECO:0007669"/>
    <property type="project" value="UniProtKB-KW"/>
</dbReference>
<dbReference type="InterPro" id="IPR020904">
    <property type="entry name" value="Sc_DH/Rdtase_CS"/>
</dbReference>
<dbReference type="GO" id="GO:0032787">
    <property type="term" value="P:monocarboxylic acid metabolic process"/>
    <property type="evidence" value="ECO:0007669"/>
    <property type="project" value="UniProtKB-ARBA"/>
</dbReference>
<dbReference type="NCBIfam" id="NF005753">
    <property type="entry name" value="PRK07577.1"/>
    <property type="match status" value="1"/>
</dbReference>
<accession>A0A5E4XK00</accession>
<dbReference type="PANTHER" id="PTHR42879">
    <property type="entry name" value="3-OXOACYL-(ACYL-CARRIER-PROTEIN) REDUCTASE"/>
    <property type="match status" value="1"/>
</dbReference>
<evidence type="ECO:0000256" key="2">
    <source>
        <dbReference type="ARBA" id="ARBA00023002"/>
    </source>
</evidence>
<protein>
    <submittedName>
        <fullName evidence="4">Short-chain dehydrogenase</fullName>
    </submittedName>
</protein>
<reference evidence="4 5" key="1">
    <citation type="submission" date="2019-08" db="EMBL/GenBank/DDBJ databases">
        <authorList>
            <person name="Peeters C."/>
        </authorList>
    </citation>
    <scope>NUCLEOTIDE SEQUENCE [LARGE SCALE GENOMIC DNA]</scope>
    <source>
        <strain evidence="4 5">LMG 31012</strain>
    </source>
</reference>
<dbReference type="PRINTS" id="PR00080">
    <property type="entry name" value="SDRFAMILY"/>
</dbReference>
<dbReference type="CDD" id="cd05233">
    <property type="entry name" value="SDR_c"/>
    <property type="match status" value="1"/>
</dbReference>
<dbReference type="InterPro" id="IPR002347">
    <property type="entry name" value="SDR_fam"/>
</dbReference>
<evidence type="ECO:0000256" key="1">
    <source>
        <dbReference type="ARBA" id="ARBA00006484"/>
    </source>
</evidence>
<sequence length="255" mass="27189">MPQQFRHPYIYQGTPEMKRTFLITGASKGIGRALSERLAAAGHHVVGLSRSANDASFPGTLVSVDLTDRQATTDVLNDLAKRFAFDGVVNNVGFIELSPLGSIDLDDLDNTLRENLVPAVQTVQALLPGMKARGWGRIVNLSSLVVLGVAKRSTYAAAKAAMISFTRTWALELAETGITVNAVAPGPTETEMFRANTPPGSEAEQRFLSLVPMKRFGRPDELAAAVAFLLGEDAGFITGQTLFVDGGASIGRAMI</sequence>
<dbReference type="Pfam" id="PF13561">
    <property type="entry name" value="adh_short_C2"/>
    <property type="match status" value="1"/>
</dbReference>
<dbReference type="InterPro" id="IPR050259">
    <property type="entry name" value="SDR"/>
</dbReference>
<organism evidence="4 5">
    <name type="scientific">Pandoraea eparura</name>
    <dbReference type="NCBI Taxonomy" id="2508291"/>
    <lineage>
        <taxon>Bacteria</taxon>
        <taxon>Pseudomonadati</taxon>
        <taxon>Pseudomonadota</taxon>
        <taxon>Betaproteobacteria</taxon>
        <taxon>Burkholderiales</taxon>
        <taxon>Burkholderiaceae</taxon>
        <taxon>Pandoraea</taxon>
    </lineage>
</organism>
<dbReference type="Proteomes" id="UP000400981">
    <property type="component" value="Unassembled WGS sequence"/>
</dbReference>
<dbReference type="InterPro" id="IPR057326">
    <property type="entry name" value="KR_dom"/>
</dbReference>
<dbReference type="EMBL" id="CABPSH010000012">
    <property type="protein sequence ID" value="VVE36636.1"/>
    <property type="molecule type" value="Genomic_DNA"/>
</dbReference>
<evidence type="ECO:0000313" key="4">
    <source>
        <dbReference type="EMBL" id="VVE36636.1"/>
    </source>
</evidence>
<dbReference type="PRINTS" id="PR00081">
    <property type="entry name" value="GDHRDH"/>
</dbReference>
<dbReference type="AlphaFoldDB" id="A0A5E4XK00"/>
<dbReference type="InterPro" id="IPR036291">
    <property type="entry name" value="NAD(P)-bd_dom_sf"/>
</dbReference>
<name>A0A5E4XK00_9BURK</name>
<keyword evidence="5" id="KW-1185">Reference proteome</keyword>
<comment type="similarity">
    <text evidence="1">Belongs to the short-chain dehydrogenases/reductases (SDR) family.</text>
</comment>
<dbReference type="SUPFAM" id="SSF51735">
    <property type="entry name" value="NAD(P)-binding Rossmann-fold domains"/>
    <property type="match status" value="1"/>
</dbReference>
<feature type="domain" description="Ketoreductase" evidence="3">
    <location>
        <begin position="19"/>
        <end position="186"/>
    </location>
</feature>
<dbReference type="Gene3D" id="3.40.50.720">
    <property type="entry name" value="NAD(P)-binding Rossmann-like Domain"/>
    <property type="match status" value="1"/>
</dbReference>
<dbReference type="PROSITE" id="PS00061">
    <property type="entry name" value="ADH_SHORT"/>
    <property type="match status" value="1"/>
</dbReference>